<evidence type="ECO:0000256" key="9">
    <source>
        <dbReference type="ARBA" id="ARBA00022898"/>
    </source>
</evidence>
<evidence type="ECO:0000256" key="8">
    <source>
        <dbReference type="ARBA" id="ARBA00022822"/>
    </source>
</evidence>
<evidence type="ECO:0000256" key="7">
    <source>
        <dbReference type="ARBA" id="ARBA00022605"/>
    </source>
</evidence>
<dbReference type="InterPro" id="IPR006653">
    <property type="entry name" value="Trp_synth_b_CS"/>
</dbReference>
<comment type="function">
    <text evidence="2">The beta subunit is responsible for the synthesis of L-tryptophan from indole and L-serine.</text>
</comment>
<dbReference type="Pfam" id="PF00291">
    <property type="entry name" value="PALP"/>
    <property type="match status" value="1"/>
</dbReference>
<dbReference type="InterPro" id="IPR001926">
    <property type="entry name" value="TrpB-like_PALP"/>
</dbReference>
<sequence>MEKTKKFMLQESEIPKQWYNVMADMPTMPKPLLNPQTREALKPIEMEGLFAKELVKQEFSAEKWIDIPEQVRELYKMYRPTPLVRAYALEKALDTPAKIFYKNESVSPVGSHKLNTALAQAYYNSKQGITRLTTETGAGQWGSAMSIACNYFGLELDVFMVKQSYEQKPYRKFVIGSYGGKVHASPSSLTNYGRKVLQEDPGNRGSLGMAISEAVEMAVTKENTRYTLGSVLNHVLLHQTIIGLEAEKQMEMAGEFPDKVIACFGGGSNFSGISFPFLRHQLAGNKKVTLIAAEPSACPKLTKGKLEYDFGDTAGMTPLIPMYTLGHDFQPEQIHAAGLRYHGGGQIVSQLKSDGFIESCAIEQAETFRAGLLFAKTEGIIPAPESTHAIAATIREALKAREAGKSEVLLFNLSGHGMLDMASYEEYI</sequence>
<organism evidence="14">
    <name type="scientific">bioreactor metagenome</name>
    <dbReference type="NCBI Taxonomy" id="1076179"/>
    <lineage>
        <taxon>unclassified sequences</taxon>
        <taxon>metagenomes</taxon>
        <taxon>ecological metagenomes</taxon>
    </lineage>
</organism>
<evidence type="ECO:0000256" key="12">
    <source>
        <dbReference type="ARBA" id="ARBA00049047"/>
    </source>
</evidence>
<evidence type="ECO:0000313" key="14">
    <source>
        <dbReference type="EMBL" id="MPM22784.1"/>
    </source>
</evidence>
<evidence type="ECO:0000259" key="13">
    <source>
        <dbReference type="Pfam" id="PF00291"/>
    </source>
</evidence>
<evidence type="ECO:0000256" key="1">
    <source>
        <dbReference type="ARBA" id="ARBA00001933"/>
    </source>
</evidence>
<comment type="pathway">
    <text evidence="3">Amino-acid biosynthesis; L-tryptophan biosynthesis; L-tryptophan from chorismate: step 5/5.</text>
</comment>
<dbReference type="GO" id="GO:0052684">
    <property type="term" value="F:L-serine hydro-lyase (adding indole, L-tryptophan-forming) activity"/>
    <property type="evidence" value="ECO:0007669"/>
    <property type="project" value="TreeGrafter"/>
</dbReference>
<dbReference type="InterPro" id="IPR023026">
    <property type="entry name" value="Trp_synth_beta/beta-like"/>
</dbReference>
<evidence type="ECO:0000256" key="3">
    <source>
        <dbReference type="ARBA" id="ARBA00004733"/>
    </source>
</evidence>
<dbReference type="InterPro" id="IPR036052">
    <property type="entry name" value="TrpB-like_PALP_sf"/>
</dbReference>
<dbReference type="HAMAP" id="MF_00133">
    <property type="entry name" value="Trp_synth_beta"/>
    <property type="match status" value="1"/>
</dbReference>
<dbReference type="PIRSF" id="PIRSF500824">
    <property type="entry name" value="TrpB_prok"/>
    <property type="match status" value="1"/>
</dbReference>
<keyword evidence="8" id="KW-0822">Tryptophan biosynthesis</keyword>
<keyword evidence="11 14" id="KW-0456">Lyase</keyword>
<dbReference type="AlphaFoldDB" id="A0A644Y9K4"/>
<gene>
    <name evidence="14" type="primary">trpB_32</name>
    <name evidence="14" type="ORF">SDC9_69242</name>
</gene>
<dbReference type="UniPathway" id="UPA00035">
    <property type="reaction ID" value="UER00044"/>
</dbReference>
<evidence type="ECO:0000256" key="4">
    <source>
        <dbReference type="ARBA" id="ARBA00009982"/>
    </source>
</evidence>
<dbReference type="GO" id="GO:0004834">
    <property type="term" value="F:tryptophan synthase activity"/>
    <property type="evidence" value="ECO:0007669"/>
    <property type="project" value="UniProtKB-EC"/>
</dbReference>
<evidence type="ECO:0000256" key="2">
    <source>
        <dbReference type="ARBA" id="ARBA00002786"/>
    </source>
</evidence>
<keyword evidence="10" id="KW-0057">Aromatic amino acid biosynthesis</keyword>
<dbReference type="InterPro" id="IPR006316">
    <property type="entry name" value="Trp_synth_b-like"/>
</dbReference>
<name>A0A644Y9K4_9ZZZZ</name>
<keyword evidence="9" id="KW-0663">Pyridoxal phosphate</keyword>
<dbReference type="NCBIfam" id="TIGR01415">
    <property type="entry name" value="trpB_rel"/>
    <property type="match status" value="1"/>
</dbReference>
<reference evidence="14" key="1">
    <citation type="submission" date="2019-08" db="EMBL/GenBank/DDBJ databases">
        <authorList>
            <person name="Kucharzyk K."/>
            <person name="Murdoch R.W."/>
            <person name="Higgins S."/>
            <person name="Loffler F."/>
        </authorList>
    </citation>
    <scope>NUCLEOTIDE SEQUENCE</scope>
</reference>
<comment type="caution">
    <text evidence="14">The sequence shown here is derived from an EMBL/GenBank/DDBJ whole genome shotgun (WGS) entry which is preliminary data.</text>
</comment>
<feature type="domain" description="Tryptophan synthase beta chain-like PALP" evidence="13">
    <location>
        <begin position="78"/>
        <end position="415"/>
    </location>
</feature>
<dbReference type="PANTHER" id="PTHR48077">
    <property type="entry name" value="TRYPTOPHAN SYNTHASE-RELATED"/>
    <property type="match status" value="1"/>
</dbReference>
<dbReference type="GO" id="GO:0030170">
    <property type="term" value="F:pyridoxal phosphate binding"/>
    <property type="evidence" value="ECO:0007669"/>
    <property type="project" value="InterPro"/>
</dbReference>
<evidence type="ECO:0000256" key="10">
    <source>
        <dbReference type="ARBA" id="ARBA00023141"/>
    </source>
</evidence>
<accession>A0A644Y9K4</accession>
<evidence type="ECO:0000256" key="11">
    <source>
        <dbReference type="ARBA" id="ARBA00023239"/>
    </source>
</evidence>
<evidence type="ECO:0000256" key="6">
    <source>
        <dbReference type="ARBA" id="ARBA00012043"/>
    </source>
</evidence>
<dbReference type="NCBIfam" id="NF009057">
    <property type="entry name" value="PRK12391.1"/>
    <property type="match status" value="1"/>
</dbReference>
<dbReference type="SUPFAM" id="SSF53686">
    <property type="entry name" value="Tryptophan synthase beta subunit-like PLP-dependent enzymes"/>
    <property type="match status" value="1"/>
</dbReference>
<dbReference type="EC" id="4.2.1.20" evidence="6"/>
<evidence type="ECO:0000256" key="5">
    <source>
        <dbReference type="ARBA" id="ARBA00011270"/>
    </source>
</evidence>
<dbReference type="Gene3D" id="3.40.50.1100">
    <property type="match status" value="2"/>
</dbReference>
<dbReference type="PANTHER" id="PTHR48077:SF6">
    <property type="entry name" value="TRYPTOPHAN SYNTHASE"/>
    <property type="match status" value="1"/>
</dbReference>
<protein>
    <recommendedName>
        <fullName evidence="6">tryptophan synthase</fullName>
        <ecNumber evidence="6">4.2.1.20</ecNumber>
    </recommendedName>
</protein>
<proteinExistence type="inferred from homology"/>
<dbReference type="GO" id="GO:0005737">
    <property type="term" value="C:cytoplasm"/>
    <property type="evidence" value="ECO:0007669"/>
    <property type="project" value="TreeGrafter"/>
</dbReference>
<comment type="similarity">
    <text evidence="4">Belongs to the TrpB family.</text>
</comment>
<comment type="subunit">
    <text evidence="5">Tetramer of two alpha and two beta chains.</text>
</comment>
<comment type="catalytic activity">
    <reaction evidence="12">
        <text>(1S,2R)-1-C-(indol-3-yl)glycerol 3-phosphate + L-serine = D-glyceraldehyde 3-phosphate + L-tryptophan + H2O</text>
        <dbReference type="Rhea" id="RHEA:10532"/>
        <dbReference type="ChEBI" id="CHEBI:15377"/>
        <dbReference type="ChEBI" id="CHEBI:33384"/>
        <dbReference type="ChEBI" id="CHEBI:57912"/>
        <dbReference type="ChEBI" id="CHEBI:58866"/>
        <dbReference type="ChEBI" id="CHEBI:59776"/>
        <dbReference type="EC" id="4.2.1.20"/>
    </reaction>
</comment>
<dbReference type="EMBL" id="VSSQ01003885">
    <property type="protein sequence ID" value="MPM22784.1"/>
    <property type="molecule type" value="Genomic_DNA"/>
</dbReference>
<dbReference type="PROSITE" id="PS00168">
    <property type="entry name" value="TRP_SYNTHASE_BETA"/>
    <property type="match status" value="1"/>
</dbReference>
<comment type="cofactor">
    <cofactor evidence="1">
        <name>pyridoxal 5'-phosphate</name>
        <dbReference type="ChEBI" id="CHEBI:597326"/>
    </cofactor>
</comment>
<dbReference type="PIRSF" id="PIRSF001413">
    <property type="entry name" value="Trp_syn_beta"/>
    <property type="match status" value="1"/>
</dbReference>
<keyword evidence="7" id="KW-0028">Amino-acid biosynthesis</keyword>